<keyword evidence="1" id="KW-0812">Transmembrane</keyword>
<dbReference type="RefSeq" id="WP_004092557.1">
    <property type="nucleotide sequence ID" value="NZ_AFGF01000017.1"/>
</dbReference>
<feature type="transmembrane region" description="Helical" evidence="1">
    <location>
        <begin position="34"/>
        <end position="54"/>
    </location>
</feature>
<dbReference type="EMBL" id="AFGF01000017">
    <property type="protein sequence ID" value="EGO65484.1"/>
    <property type="molecule type" value="Genomic_DNA"/>
</dbReference>
<name>F7NES3_9FIRM</name>
<dbReference type="Proteomes" id="UP000003240">
    <property type="component" value="Unassembled WGS sequence"/>
</dbReference>
<dbReference type="AlphaFoldDB" id="F7NES3"/>
<accession>F7NES3</accession>
<sequence length="136" mass="14688">MNELLFLGIIAYAGLACGTAVKFYAVYHIKGVDLAFALIAPLIVLVLFPVLFAVTKAGESVTAKFSRGIKALFRCIAEYPDFVGTTAMAVCRITATTAQPATAEAADTCCHPGRRISNPNMWAIWREIEGRLAAQY</sequence>
<gene>
    <name evidence="2" type="ORF">ALO_02691</name>
</gene>
<keyword evidence="3" id="KW-1185">Reference proteome</keyword>
<proteinExistence type="predicted"/>
<protein>
    <submittedName>
        <fullName evidence="2">Uncharacterized protein</fullName>
    </submittedName>
</protein>
<organism evidence="2 3">
    <name type="scientific">Acetonema longum DSM 6540</name>
    <dbReference type="NCBI Taxonomy" id="1009370"/>
    <lineage>
        <taxon>Bacteria</taxon>
        <taxon>Bacillati</taxon>
        <taxon>Bacillota</taxon>
        <taxon>Negativicutes</taxon>
        <taxon>Acetonemataceae</taxon>
        <taxon>Acetonema</taxon>
    </lineage>
</organism>
<reference evidence="2 3" key="1">
    <citation type="journal article" date="2011" name="EMBO J.">
        <title>Structural diversity of bacterial flagellar motors.</title>
        <authorList>
            <person name="Chen S."/>
            <person name="Beeby M."/>
            <person name="Murphy G.E."/>
            <person name="Leadbetter J.R."/>
            <person name="Hendrixson D.R."/>
            <person name="Briegel A."/>
            <person name="Li Z."/>
            <person name="Shi J."/>
            <person name="Tocheva E.I."/>
            <person name="Muller A."/>
            <person name="Dobro M.J."/>
            <person name="Jensen G.J."/>
        </authorList>
    </citation>
    <scope>NUCLEOTIDE SEQUENCE [LARGE SCALE GENOMIC DNA]</scope>
    <source>
        <strain evidence="2 3">DSM 6540</strain>
    </source>
</reference>
<evidence type="ECO:0000313" key="3">
    <source>
        <dbReference type="Proteomes" id="UP000003240"/>
    </source>
</evidence>
<keyword evidence="1" id="KW-0472">Membrane</keyword>
<dbReference type="STRING" id="1009370.ALO_02691"/>
<evidence type="ECO:0000256" key="1">
    <source>
        <dbReference type="SAM" id="Phobius"/>
    </source>
</evidence>
<keyword evidence="1" id="KW-1133">Transmembrane helix</keyword>
<comment type="caution">
    <text evidence="2">The sequence shown here is derived from an EMBL/GenBank/DDBJ whole genome shotgun (WGS) entry which is preliminary data.</text>
</comment>
<evidence type="ECO:0000313" key="2">
    <source>
        <dbReference type="EMBL" id="EGO65484.1"/>
    </source>
</evidence>